<feature type="compositionally biased region" description="Basic and acidic residues" evidence="5">
    <location>
        <begin position="247"/>
        <end position="267"/>
    </location>
</feature>
<dbReference type="WBParaSite" id="L893_g30922.t1">
    <property type="protein sequence ID" value="L893_g30922.t1"/>
    <property type="gene ID" value="L893_g30922"/>
</dbReference>
<dbReference type="GO" id="GO:0045944">
    <property type="term" value="P:positive regulation of transcription by RNA polymerase II"/>
    <property type="evidence" value="ECO:0007669"/>
    <property type="project" value="TreeGrafter"/>
</dbReference>
<reference evidence="8" key="1">
    <citation type="submission" date="2016-11" db="UniProtKB">
        <authorList>
            <consortium name="WormBaseParasite"/>
        </authorList>
    </citation>
    <scope>IDENTIFICATION</scope>
</reference>
<feature type="region of interest" description="Disordered" evidence="5">
    <location>
        <begin position="1"/>
        <end position="24"/>
    </location>
</feature>
<feature type="region of interest" description="Disordered" evidence="5">
    <location>
        <begin position="438"/>
        <end position="475"/>
    </location>
</feature>
<feature type="domain" description="Bromodomain associated" evidence="6">
    <location>
        <begin position="43"/>
        <end position="118"/>
    </location>
</feature>
<evidence type="ECO:0000256" key="2">
    <source>
        <dbReference type="ARBA" id="ARBA00023015"/>
    </source>
</evidence>
<evidence type="ECO:0000256" key="1">
    <source>
        <dbReference type="ARBA" id="ARBA00004123"/>
    </source>
</evidence>
<accession>A0A1I7ZY53</accession>
<keyword evidence="3" id="KW-0804">Transcription</keyword>
<dbReference type="PANTHER" id="PTHR46452">
    <property type="entry name" value="TRANSCRIPTION INITIATION FACTOR TFIID SUBUNIT 3"/>
    <property type="match status" value="1"/>
</dbReference>
<evidence type="ECO:0000313" key="7">
    <source>
        <dbReference type="Proteomes" id="UP000095287"/>
    </source>
</evidence>
<feature type="compositionally biased region" description="Basic and acidic residues" evidence="5">
    <location>
        <begin position="295"/>
        <end position="325"/>
    </location>
</feature>
<dbReference type="InterPro" id="IPR006565">
    <property type="entry name" value="BTP"/>
</dbReference>
<evidence type="ECO:0000313" key="8">
    <source>
        <dbReference type="WBParaSite" id="L893_g30922.t1"/>
    </source>
</evidence>
<dbReference type="GO" id="GO:0002039">
    <property type="term" value="F:p53 binding"/>
    <property type="evidence" value="ECO:0007669"/>
    <property type="project" value="TreeGrafter"/>
</dbReference>
<dbReference type="Gene3D" id="1.10.20.10">
    <property type="entry name" value="Histone, subunit A"/>
    <property type="match status" value="1"/>
</dbReference>
<name>A0A1I7ZY53_9BILA</name>
<evidence type="ECO:0000256" key="3">
    <source>
        <dbReference type="ARBA" id="ARBA00023163"/>
    </source>
</evidence>
<dbReference type="SMART" id="SM00576">
    <property type="entry name" value="BTP"/>
    <property type="match status" value="1"/>
</dbReference>
<proteinExistence type="predicted"/>
<feature type="region of interest" description="Disordered" evidence="5">
    <location>
        <begin position="191"/>
        <end position="218"/>
    </location>
</feature>
<dbReference type="InterPro" id="IPR009072">
    <property type="entry name" value="Histone-fold"/>
</dbReference>
<dbReference type="PANTHER" id="PTHR46452:SF1">
    <property type="entry name" value="TRANSCRIPTION INITIATION FACTOR TFIID SUBUNIT 3"/>
    <property type="match status" value="1"/>
</dbReference>
<feature type="region of interest" description="Disordered" evidence="5">
    <location>
        <begin position="374"/>
        <end position="393"/>
    </location>
</feature>
<feature type="compositionally biased region" description="Basic and acidic residues" evidence="5">
    <location>
        <begin position="191"/>
        <end position="211"/>
    </location>
</feature>
<feature type="compositionally biased region" description="Basic and acidic residues" evidence="5">
    <location>
        <begin position="464"/>
        <end position="475"/>
    </location>
</feature>
<feature type="compositionally biased region" description="Basic residues" evidence="5">
    <location>
        <begin position="452"/>
        <end position="463"/>
    </location>
</feature>
<dbReference type="Proteomes" id="UP000095287">
    <property type="component" value="Unplaced"/>
</dbReference>
<dbReference type="GO" id="GO:0005669">
    <property type="term" value="C:transcription factor TFIID complex"/>
    <property type="evidence" value="ECO:0007669"/>
    <property type="project" value="TreeGrafter"/>
</dbReference>
<keyword evidence="4" id="KW-0539">Nucleus</keyword>
<protein>
    <submittedName>
        <fullName evidence="8">BTP domain-containing protein</fullName>
    </submittedName>
</protein>
<organism evidence="7 8">
    <name type="scientific">Steinernema glaseri</name>
    <dbReference type="NCBI Taxonomy" id="37863"/>
    <lineage>
        <taxon>Eukaryota</taxon>
        <taxon>Metazoa</taxon>
        <taxon>Ecdysozoa</taxon>
        <taxon>Nematoda</taxon>
        <taxon>Chromadorea</taxon>
        <taxon>Rhabditida</taxon>
        <taxon>Tylenchina</taxon>
        <taxon>Panagrolaimomorpha</taxon>
        <taxon>Strongyloidoidea</taxon>
        <taxon>Steinernematidae</taxon>
        <taxon>Steinernema</taxon>
    </lineage>
</organism>
<dbReference type="AlphaFoldDB" id="A0A1I7ZY53"/>
<dbReference type="GO" id="GO:0046982">
    <property type="term" value="F:protein heterodimerization activity"/>
    <property type="evidence" value="ECO:0007669"/>
    <property type="project" value="InterPro"/>
</dbReference>
<feature type="region of interest" description="Disordered" evidence="5">
    <location>
        <begin position="247"/>
        <end position="361"/>
    </location>
</feature>
<comment type="subcellular location">
    <subcellularLocation>
        <location evidence="1">Nucleus</location>
    </subcellularLocation>
</comment>
<evidence type="ECO:0000259" key="6">
    <source>
        <dbReference type="SMART" id="SM00576"/>
    </source>
</evidence>
<evidence type="ECO:0000256" key="5">
    <source>
        <dbReference type="SAM" id="MobiDB-lite"/>
    </source>
</evidence>
<keyword evidence="2" id="KW-0805">Transcription regulation</keyword>
<dbReference type="Pfam" id="PF07524">
    <property type="entry name" value="Bromo_TP"/>
    <property type="match status" value="1"/>
</dbReference>
<keyword evidence="7" id="KW-1185">Reference proteome</keyword>
<evidence type="ECO:0000256" key="4">
    <source>
        <dbReference type="ARBA" id="ARBA00023242"/>
    </source>
</evidence>
<sequence>MDLLRNKAKPSETDSPCEVKPSSPTTEAEKFLQVSFAEDDVLNFARKELVRSVAAIAHGIGFSAMQCSALVTVSDLLEEYMKIMFRKAKEYSELADRSMADFEDVIQVCRDLQVDMGHLNQFARRRNPIKLPVKCRALPEFPVKPEKMAGWDDEIPACFYDNIPKKEDVEVASQAMLEEMKKLAELERINQEAAKEPEKDEEDESKRDERNSLLNSVQRNNKTIPDFLTMSAGQLGYSFSKKEKKFLDGKKRERSFLLREEEDKPSSSEEDSEPSLTVEQNKPPVPEEDNEPPLPEEKNKPSLPEEEREPSLREEEKPPQRERLILRIKRHLLPPNGYGKRLKQGSALSKSARHRDLESSDLFEETFSSIGEAGMSEAPETPQSPVIKEGRLSTGSRNKIPLAADELCMVSDEISEKSKLPNIVIRINRRLMEEHVRKAAERNATPPPERVKVKKMSRRHRARARNDKQKMNRTY</sequence>